<evidence type="ECO:0000256" key="2">
    <source>
        <dbReference type="SAM" id="Phobius"/>
    </source>
</evidence>
<keyword evidence="4" id="KW-1185">Reference proteome</keyword>
<dbReference type="EMBL" id="BAAAUV010000021">
    <property type="protein sequence ID" value="GAA3231009.1"/>
    <property type="molecule type" value="Genomic_DNA"/>
</dbReference>
<dbReference type="Proteomes" id="UP001501237">
    <property type="component" value="Unassembled WGS sequence"/>
</dbReference>
<dbReference type="InterPro" id="IPR011009">
    <property type="entry name" value="Kinase-like_dom_sf"/>
</dbReference>
<comment type="caution">
    <text evidence="3">The sequence shown here is derived from an EMBL/GenBank/DDBJ whole genome shotgun (WGS) entry which is preliminary data.</text>
</comment>
<keyword evidence="2" id="KW-0472">Membrane</keyword>
<dbReference type="RefSeq" id="WP_344835389.1">
    <property type="nucleotide sequence ID" value="NZ_BAAAUV010000021.1"/>
</dbReference>
<evidence type="ECO:0000313" key="3">
    <source>
        <dbReference type="EMBL" id="GAA3231009.1"/>
    </source>
</evidence>
<accession>A0ABP6QI07</accession>
<protein>
    <recommendedName>
        <fullName evidence="5">Protein kinase domain-containing protein</fullName>
    </recommendedName>
</protein>
<gene>
    <name evidence="3" type="ORF">GCM10010468_61890</name>
</gene>
<organism evidence="3 4">
    <name type="scientific">Actinocorallia longicatena</name>
    <dbReference type="NCBI Taxonomy" id="111803"/>
    <lineage>
        <taxon>Bacteria</taxon>
        <taxon>Bacillati</taxon>
        <taxon>Actinomycetota</taxon>
        <taxon>Actinomycetes</taxon>
        <taxon>Streptosporangiales</taxon>
        <taxon>Thermomonosporaceae</taxon>
        <taxon>Actinocorallia</taxon>
    </lineage>
</organism>
<reference evidence="4" key="1">
    <citation type="journal article" date="2019" name="Int. J. Syst. Evol. Microbiol.">
        <title>The Global Catalogue of Microorganisms (GCM) 10K type strain sequencing project: providing services to taxonomists for standard genome sequencing and annotation.</title>
        <authorList>
            <consortium name="The Broad Institute Genomics Platform"/>
            <consortium name="The Broad Institute Genome Sequencing Center for Infectious Disease"/>
            <person name="Wu L."/>
            <person name="Ma J."/>
        </authorList>
    </citation>
    <scope>NUCLEOTIDE SEQUENCE [LARGE SCALE GENOMIC DNA]</scope>
    <source>
        <strain evidence="4">JCM 9377</strain>
    </source>
</reference>
<name>A0ABP6QI07_9ACTN</name>
<feature type="region of interest" description="Disordered" evidence="1">
    <location>
        <begin position="289"/>
        <end position="353"/>
    </location>
</feature>
<evidence type="ECO:0000256" key="1">
    <source>
        <dbReference type="SAM" id="MobiDB-lite"/>
    </source>
</evidence>
<keyword evidence="2" id="KW-0812">Transmembrane</keyword>
<proteinExistence type="predicted"/>
<dbReference type="SUPFAM" id="SSF56112">
    <property type="entry name" value="Protein kinase-like (PK-like)"/>
    <property type="match status" value="1"/>
</dbReference>
<feature type="compositionally biased region" description="Acidic residues" evidence="1">
    <location>
        <begin position="339"/>
        <end position="352"/>
    </location>
</feature>
<keyword evidence="2" id="KW-1133">Transmembrane helix</keyword>
<evidence type="ECO:0000313" key="4">
    <source>
        <dbReference type="Proteomes" id="UP001501237"/>
    </source>
</evidence>
<evidence type="ECO:0008006" key="5">
    <source>
        <dbReference type="Google" id="ProtNLM"/>
    </source>
</evidence>
<sequence length="381" mass="41058">MRAWSDRPVPPVVPFSEVAARGRMIAGENGESEMIYESAGHPGWLVKRYRPGFPLQPIEELDRLIDLPSAMTPADRALVDTAFCWPAARIVKAGGTVGVLMAMAPADFSVGMRGISGETRSRLLDIDQLVQTEPGFFTRRGWEVPAPRERLAVARNLAAAGALLERHGVVYGDWSYANALWARGSGRVFVIDMDSCGFGERAWVECNTWDDPFAPAGTPLTVHTDRYKLAVAVLRCLSGTRGSDFPAAFDALPAALRDGPVGKTLWQTLTEGDVTARPSSANLLAVLDAEQEARTPRRPVTPVPVPDTAPSRAVVPEPRRASRPAPHRIEPDPVFAPEPEPEPEPDGPETLDGEWVPTAIAACAVVLLLLALGGVVVSLFP</sequence>
<feature type="transmembrane region" description="Helical" evidence="2">
    <location>
        <begin position="355"/>
        <end position="380"/>
    </location>
</feature>